<dbReference type="OrthoDB" id="5097000at2759"/>
<feature type="region of interest" description="Disordered" evidence="1">
    <location>
        <begin position="44"/>
        <end position="78"/>
    </location>
</feature>
<accession>A0A9P5BJK4</accession>
<comment type="caution">
    <text evidence="3">The sequence shown here is derived from an EMBL/GenBank/DDBJ whole genome shotgun (WGS) entry which is preliminary data.</text>
</comment>
<dbReference type="Proteomes" id="UP000737391">
    <property type="component" value="Unassembled WGS sequence"/>
</dbReference>
<feature type="compositionally biased region" description="Acidic residues" evidence="1">
    <location>
        <begin position="45"/>
        <end position="70"/>
    </location>
</feature>
<organism evidence="3 4">
    <name type="scientific">Fusarium agapanthi</name>
    <dbReference type="NCBI Taxonomy" id="1803897"/>
    <lineage>
        <taxon>Eukaryota</taxon>
        <taxon>Fungi</taxon>
        <taxon>Dikarya</taxon>
        <taxon>Ascomycota</taxon>
        <taxon>Pezizomycotina</taxon>
        <taxon>Sordariomycetes</taxon>
        <taxon>Hypocreomycetidae</taxon>
        <taxon>Hypocreales</taxon>
        <taxon>Nectriaceae</taxon>
        <taxon>Fusarium</taxon>
        <taxon>Fusarium fujikuroi species complex</taxon>
    </lineage>
</organism>
<evidence type="ECO:0000256" key="1">
    <source>
        <dbReference type="SAM" id="MobiDB-lite"/>
    </source>
</evidence>
<name>A0A9P5BJK4_9HYPO</name>
<keyword evidence="4" id="KW-1185">Reference proteome</keyword>
<proteinExistence type="predicted"/>
<keyword evidence="2" id="KW-1133">Transmembrane helix</keyword>
<gene>
    <name evidence="3" type="ORF">FAGAP_1224</name>
</gene>
<evidence type="ECO:0000313" key="3">
    <source>
        <dbReference type="EMBL" id="KAF4502554.1"/>
    </source>
</evidence>
<keyword evidence="2" id="KW-0812">Transmembrane</keyword>
<dbReference type="AlphaFoldDB" id="A0A9P5BJK4"/>
<feature type="transmembrane region" description="Helical" evidence="2">
    <location>
        <begin position="6"/>
        <end position="26"/>
    </location>
</feature>
<dbReference type="EMBL" id="LUFC02000069">
    <property type="protein sequence ID" value="KAF4502554.1"/>
    <property type="molecule type" value="Genomic_DNA"/>
</dbReference>
<protein>
    <submittedName>
        <fullName evidence="3">Uncharacterized protein</fullName>
    </submittedName>
</protein>
<keyword evidence="2" id="KW-0472">Membrane</keyword>
<evidence type="ECO:0000256" key="2">
    <source>
        <dbReference type="SAM" id="Phobius"/>
    </source>
</evidence>
<evidence type="ECO:0000313" key="4">
    <source>
        <dbReference type="Proteomes" id="UP000737391"/>
    </source>
</evidence>
<reference evidence="3" key="1">
    <citation type="submission" date="2020-01" db="EMBL/GenBank/DDBJ databases">
        <title>Identification and distribution of gene clusters putatively required for synthesis of sphingolipid metabolism inhibitors in phylogenetically diverse species of the filamentous fungus Fusarium.</title>
        <authorList>
            <person name="Kim H.-S."/>
            <person name="Busman M."/>
            <person name="Brown D.W."/>
            <person name="Divon H."/>
            <person name="Uhlig S."/>
            <person name="Proctor R.H."/>
        </authorList>
    </citation>
    <scope>NUCLEOTIDE SEQUENCE</scope>
    <source>
        <strain evidence="3">NRRL 31653</strain>
    </source>
</reference>
<sequence length="78" mass="8898">MALQYAIVYIGVIILAFVSGINNNMFHGLVEEVHHLDHWDLDRETDGEDWESDEDDSDEEDDDDESDDEGYCSGICET</sequence>